<dbReference type="InterPro" id="IPR000318">
    <property type="entry name" value="Nase_comp1_CS"/>
</dbReference>
<dbReference type="InterPro" id="IPR000510">
    <property type="entry name" value="Nase/OxRdtase_comp1"/>
</dbReference>
<proteinExistence type="inferred from homology"/>
<feature type="domain" description="Nitrogenase/oxidoreductase component 1" evidence="7">
    <location>
        <begin position="65"/>
        <end position="458"/>
    </location>
</feature>
<dbReference type="PROSITE" id="PS00090">
    <property type="entry name" value="NITROGENASE_1_2"/>
    <property type="match status" value="1"/>
</dbReference>
<evidence type="ECO:0000256" key="1">
    <source>
        <dbReference type="ARBA" id="ARBA00003171"/>
    </source>
</evidence>
<name>A0A1A6AIG7_9CLOT</name>
<organism evidence="8 9">
    <name type="scientific">Clostridium ragsdalei P11</name>
    <dbReference type="NCBI Taxonomy" id="1353534"/>
    <lineage>
        <taxon>Bacteria</taxon>
        <taxon>Bacillati</taxon>
        <taxon>Bacillota</taxon>
        <taxon>Clostridia</taxon>
        <taxon>Eubacteriales</taxon>
        <taxon>Clostridiaceae</taxon>
        <taxon>Clostridium</taxon>
    </lineage>
</organism>
<gene>
    <name evidence="8" type="primary">nifD_3</name>
    <name evidence="8" type="ORF">CLRAG_38340</name>
</gene>
<dbReference type="PATRIC" id="fig|1353534.3.peg.3904"/>
<dbReference type="Gene3D" id="3.40.50.12380">
    <property type="entry name" value="Nitrogenase MoFe cofactor biosynthesis protein NifE, C-terminal"/>
    <property type="match status" value="1"/>
</dbReference>
<evidence type="ECO:0000256" key="3">
    <source>
        <dbReference type="ARBA" id="ARBA00011002"/>
    </source>
</evidence>
<evidence type="ECO:0000256" key="4">
    <source>
        <dbReference type="ARBA" id="ARBA00013280"/>
    </source>
</evidence>
<comment type="similarity">
    <text evidence="3 6">Belongs to the NifD/NifK/NifE/NifN family.</text>
</comment>
<accession>A0A1A6AIG7</accession>
<comment type="pathway">
    <text evidence="2">Cofactor biosynthesis; Fe-Mo cofactor biosynthesis.</text>
</comment>
<keyword evidence="8" id="KW-0560">Oxidoreductase</keyword>
<dbReference type="SUPFAM" id="SSF53807">
    <property type="entry name" value="Helical backbone' metal receptor"/>
    <property type="match status" value="1"/>
</dbReference>
<protein>
    <recommendedName>
        <fullName evidence="4">Nitrogenase iron-molybdenum cofactor biosynthesis protein NifE</fullName>
    </recommendedName>
</protein>
<dbReference type="PANTHER" id="PTHR42956:SF1">
    <property type="entry name" value="NITROGENASE IRON-MOLYBDENUM COFACTOR BIOSYNTHESIS PROTEIN NIFE"/>
    <property type="match status" value="1"/>
</dbReference>
<dbReference type="InterPro" id="IPR049939">
    <property type="entry name" value="NifE-like"/>
</dbReference>
<dbReference type="RefSeq" id="WP_242872182.1">
    <property type="nucleotide sequence ID" value="NZ_LROS01000077.1"/>
</dbReference>
<reference evidence="8 9" key="1">
    <citation type="journal article" date="2012" name="Front. Microbiol.">
        <title>Draft Genome Sequence of the Virulent Strain 01-B526 of the Fish Pathogen Aeromonas salmonicida.</title>
        <authorList>
            <person name="Charette S.J."/>
            <person name="Brochu F."/>
            <person name="Boyle B."/>
            <person name="Filion G."/>
            <person name="Tanaka K.H."/>
            <person name="Derome N."/>
        </authorList>
    </citation>
    <scope>NUCLEOTIDE SEQUENCE [LARGE SCALE GENOMIC DNA]</scope>
    <source>
        <strain evidence="8 9">P11</strain>
    </source>
</reference>
<dbReference type="UniPathway" id="UPA00782"/>
<dbReference type="PANTHER" id="PTHR42956">
    <property type="entry name" value="NITROGENASE IRON-MOLYBDENUM COFACTOR BIOSYNTHESIS PROTEIN NIFE"/>
    <property type="match status" value="1"/>
</dbReference>
<dbReference type="Proteomes" id="UP000093954">
    <property type="component" value="Unassembled WGS sequence"/>
</dbReference>
<evidence type="ECO:0000256" key="2">
    <source>
        <dbReference type="ARBA" id="ARBA00005155"/>
    </source>
</evidence>
<evidence type="ECO:0000313" key="8">
    <source>
        <dbReference type="EMBL" id="OBR89857.1"/>
    </source>
</evidence>
<dbReference type="AlphaFoldDB" id="A0A1A6AIG7"/>
<dbReference type="Gene3D" id="3.40.50.1980">
    <property type="entry name" value="Nitrogenase molybdenum iron protein domain"/>
    <property type="match status" value="1"/>
</dbReference>
<dbReference type="Pfam" id="PF00148">
    <property type="entry name" value="Oxidored_nitro"/>
    <property type="match status" value="1"/>
</dbReference>
<evidence type="ECO:0000256" key="6">
    <source>
        <dbReference type="RuleBase" id="RU004021"/>
    </source>
</evidence>
<keyword evidence="9" id="KW-1185">Reference proteome</keyword>
<evidence type="ECO:0000256" key="5">
    <source>
        <dbReference type="ARBA" id="ARBA00023231"/>
    </source>
</evidence>
<sequence>MEKIKEDFYHDLHEKNRDRFLKLEAKKSEILEDRKQFVCYNSKDKDTKIRCEENSVSGAVSQRACVYCGARVVLNPITDAFHLIHGPIGCAAYTWDLRGSLSSGSELFRNSFSTDLSETDVIFGGEKKLRAAVDEIVDRFHPKVIFIYATCIVGVIGDDVDAVCKMAEEKYKIRVIPVKSPGFSGNKSTGYRAACNAILKLIGNKKSEKKLNGINYLGDFNLAGEVWVVENYLKRIGIDIVSKLTGDGKVDEIVKAPGAKLNIVQCAGSMGYLAKKMEELYDIPFIKTSFVGLEDTENSLLQVAHLVGNEETVKKAEKLIKEEEEKIRPELEYYRGRLKGKKAAIYVGGGYKAISLIKQFRDLGIETVMVGTQTGKPEDYEIIRQITNEGTVILDDANPYELERFMVEKGADVLVGGVKERPLAYKLGVAFCDHNHERKHILGGFQGAINFAKEIDLTVNSPVWQYI</sequence>
<dbReference type="InterPro" id="IPR005973">
    <property type="entry name" value="NifE"/>
</dbReference>
<comment type="function">
    <text evidence="1">This protein may play a role in the biosynthesis of the prosthetic group of nitrogenase (FeMo cofactor).</text>
</comment>
<dbReference type="GO" id="GO:0016163">
    <property type="term" value="F:nitrogenase activity"/>
    <property type="evidence" value="ECO:0007669"/>
    <property type="project" value="InterPro"/>
</dbReference>
<evidence type="ECO:0000259" key="7">
    <source>
        <dbReference type="Pfam" id="PF00148"/>
    </source>
</evidence>
<keyword evidence="5 6" id="KW-0535">Nitrogen fixation</keyword>
<dbReference type="NCBIfam" id="TIGR01283">
    <property type="entry name" value="nifE"/>
    <property type="match status" value="1"/>
</dbReference>
<dbReference type="PROSITE" id="PS00699">
    <property type="entry name" value="NITROGENASE_1_1"/>
    <property type="match status" value="1"/>
</dbReference>
<evidence type="ECO:0000313" key="9">
    <source>
        <dbReference type="Proteomes" id="UP000093954"/>
    </source>
</evidence>
<dbReference type="EMBL" id="LROS01000077">
    <property type="protein sequence ID" value="OBR89857.1"/>
    <property type="molecule type" value="Genomic_DNA"/>
</dbReference>
<comment type="caution">
    <text evidence="8">The sequence shown here is derived from an EMBL/GenBank/DDBJ whole genome shotgun (WGS) entry which is preliminary data.</text>
</comment>
<dbReference type="GO" id="GO:0065003">
    <property type="term" value="P:protein-containing complex assembly"/>
    <property type="evidence" value="ECO:0007669"/>
    <property type="project" value="InterPro"/>
</dbReference>